<dbReference type="GeneID" id="5719421"/>
<evidence type="ECO:0000259" key="3">
    <source>
        <dbReference type="PROSITE" id="PS50181"/>
    </source>
</evidence>
<feature type="region of interest" description="Disordered" evidence="2">
    <location>
        <begin position="351"/>
        <end position="387"/>
    </location>
</feature>
<dbReference type="Gramene" id="PNW74137">
    <property type="protein sequence ID" value="PNW74137"/>
    <property type="gene ID" value="CHLRE_13g586800v5"/>
</dbReference>
<name>A0A2K3D0T4_CHLRE</name>
<keyword evidence="5" id="KW-1185">Reference proteome</keyword>
<accession>A0A2K3D0T4</accession>
<feature type="compositionally biased region" description="Low complexity" evidence="2">
    <location>
        <begin position="351"/>
        <end position="376"/>
    </location>
</feature>
<dbReference type="PROSITE" id="PS50181">
    <property type="entry name" value="FBOX"/>
    <property type="match status" value="1"/>
</dbReference>
<dbReference type="KEGG" id="cre:CHLRE_13g586800v5"/>
<dbReference type="PANTHER" id="PTHR13318:SF190">
    <property type="entry name" value="PARTNER OF PAIRED, ISOFORM B"/>
    <property type="match status" value="1"/>
</dbReference>
<evidence type="ECO:0000313" key="4">
    <source>
        <dbReference type="EMBL" id="PNW74137.1"/>
    </source>
</evidence>
<dbReference type="Gene3D" id="3.80.10.10">
    <property type="entry name" value="Ribonuclease Inhibitor"/>
    <property type="match status" value="3"/>
</dbReference>
<dbReference type="EMBL" id="CM008974">
    <property type="protein sequence ID" value="PNW74137.1"/>
    <property type="molecule type" value="Genomic_DNA"/>
</dbReference>
<dbReference type="InterPro" id="IPR006553">
    <property type="entry name" value="Leu-rich_rpt_Cys-con_subtyp"/>
</dbReference>
<dbReference type="OrthoDB" id="537781at2759"/>
<dbReference type="RefSeq" id="XP_042917655.1">
    <property type="nucleotide sequence ID" value="XM_043069680.1"/>
</dbReference>
<dbReference type="PaxDb" id="3055-EDP08874"/>
<gene>
    <name evidence="4" type="ORF">CHLRE_13g586800v5</name>
</gene>
<dbReference type="InterPro" id="IPR032675">
    <property type="entry name" value="LRR_dom_sf"/>
</dbReference>
<dbReference type="AlphaFoldDB" id="A0A2K3D0T4"/>
<dbReference type="GO" id="GO:0005930">
    <property type="term" value="C:axoneme"/>
    <property type="evidence" value="ECO:0007669"/>
    <property type="project" value="UniProtKB-SubCell"/>
</dbReference>
<dbReference type="ExpressionAtlas" id="A0A2K3D0T4">
    <property type="expression patterns" value="baseline and differential"/>
</dbReference>
<evidence type="ECO:0000256" key="1">
    <source>
        <dbReference type="ARBA" id="ARBA00004430"/>
    </source>
</evidence>
<dbReference type="InterPro" id="IPR001810">
    <property type="entry name" value="F-box_dom"/>
</dbReference>
<feature type="compositionally biased region" description="Gly residues" evidence="2">
    <location>
        <begin position="562"/>
        <end position="588"/>
    </location>
</feature>
<proteinExistence type="predicted"/>
<dbReference type="SUPFAM" id="SSF52047">
    <property type="entry name" value="RNI-like"/>
    <property type="match status" value="1"/>
</dbReference>
<protein>
    <recommendedName>
        <fullName evidence="3">F-box domain-containing protein</fullName>
    </recommendedName>
</protein>
<dbReference type="STRING" id="3055.A0A2K3D0T4"/>
<dbReference type="Proteomes" id="UP000006906">
    <property type="component" value="Chromosome 13"/>
</dbReference>
<sequence>MSGRLAGPRGSRSLQELPRDIIAQVVAALPYASLPSFRATCSVARDLVDSASNGWVMKVEECEALQTSRLLYRLTSLAYFYFEGWTWDDGEREANFLTVVLTHLSVFGKVQEVRFPATPTLPFRCCRGILAALTSVTALGLPPLHGGVVTDSVQYASAVASVAALGSTLTDLSLEGWKITDAAARTLADGLSKLQRLNLGNTEAVTRVGYSSIARLTGLVSLTASAVHGTNYTLEPLTALTALTALRVELSMAFWDRDPGPLARQPLLRALGWWHSEPLPSTELRAGQLGSSLRHLSLCMQLDQRALELLAGSCPQLEMLQVQAITLPTIDPAEAAAAAAAAAAADAATRAPAGPEAAGPGLAAAAAPQRPARQPSLGGGGTPPTTPAAALAALLRSASRGGSPPRPPPLPSAVSPLSTPGAAWPGYYGPVLSSVRTLILGELDMPLATEPQPVARLTSVFPGLENFMTFVVLRRGLMQLEKADKLKRLVLNCQHVQDEAMAFLPPLPSLTGLQLESCQHLTAASLAALRCTPGVTTLMLIDLPGVDNAFLTQMCDGGGGDAGTPGGAGTPQGGTAGAADRAGGGRGPGAAASGAEGAGSGAGVLGGGGGLLPALKVLVLSKLDNLGDEGVQALSGLASSLEQLDLRTLPQLTPAALSVAHRLPKLSMLCVCVCAGLERAHTRSLAEELRLDDRDDVNVEFESVMVAAPTLADEFSELALEEDANAAAGPGAGRAGAGAWG</sequence>
<reference evidence="4 5" key="1">
    <citation type="journal article" date="2007" name="Science">
        <title>The Chlamydomonas genome reveals the evolution of key animal and plant functions.</title>
        <authorList>
            <person name="Merchant S.S."/>
            <person name="Prochnik S.E."/>
            <person name="Vallon O."/>
            <person name="Harris E.H."/>
            <person name="Karpowicz S.J."/>
            <person name="Witman G.B."/>
            <person name="Terry A."/>
            <person name="Salamov A."/>
            <person name="Fritz-Laylin L.K."/>
            <person name="Marechal-Drouard L."/>
            <person name="Marshall W.F."/>
            <person name="Qu L.H."/>
            <person name="Nelson D.R."/>
            <person name="Sanderfoot A.A."/>
            <person name="Spalding M.H."/>
            <person name="Kapitonov V.V."/>
            <person name="Ren Q."/>
            <person name="Ferris P."/>
            <person name="Lindquist E."/>
            <person name="Shapiro H."/>
            <person name="Lucas S.M."/>
            <person name="Grimwood J."/>
            <person name="Schmutz J."/>
            <person name="Cardol P."/>
            <person name="Cerutti H."/>
            <person name="Chanfreau G."/>
            <person name="Chen C.L."/>
            <person name="Cognat V."/>
            <person name="Croft M.T."/>
            <person name="Dent R."/>
            <person name="Dutcher S."/>
            <person name="Fernandez E."/>
            <person name="Fukuzawa H."/>
            <person name="Gonzalez-Ballester D."/>
            <person name="Gonzalez-Halphen D."/>
            <person name="Hallmann A."/>
            <person name="Hanikenne M."/>
            <person name="Hippler M."/>
            <person name="Inwood W."/>
            <person name="Jabbari K."/>
            <person name="Kalanon M."/>
            <person name="Kuras R."/>
            <person name="Lefebvre P.A."/>
            <person name="Lemaire S.D."/>
            <person name="Lobanov A.V."/>
            <person name="Lohr M."/>
            <person name="Manuell A."/>
            <person name="Meier I."/>
            <person name="Mets L."/>
            <person name="Mittag M."/>
            <person name="Mittelmeier T."/>
            <person name="Moroney J.V."/>
            <person name="Moseley J."/>
            <person name="Napoli C."/>
            <person name="Nedelcu A.M."/>
            <person name="Niyogi K."/>
            <person name="Novoselov S.V."/>
            <person name="Paulsen I.T."/>
            <person name="Pazour G."/>
            <person name="Purton S."/>
            <person name="Ral J.P."/>
            <person name="Riano-Pachon D.M."/>
            <person name="Riekhof W."/>
            <person name="Rymarquis L."/>
            <person name="Schroda M."/>
            <person name="Stern D."/>
            <person name="Umen J."/>
            <person name="Willows R."/>
            <person name="Wilson N."/>
            <person name="Zimmer S.L."/>
            <person name="Allmer J."/>
            <person name="Balk J."/>
            <person name="Bisova K."/>
            <person name="Chen C.J."/>
            <person name="Elias M."/>
            <person name="Gendler K."/>
            <person name="Hauser C."/>
            <person name="Lamb M.R."/>
            <person name="Ledford H."/>
            <person name="Long J.C."/>
            <person name="Minagawa J."/>
            <person name="Page M.D."/>
            <person name="Pan J."/>
            <person name="Pootakham W."/>
            <person name="Roje S."/>
            <person name="Rose A."/>
            <person name="Stahlberg E."/>
            <person name="Terauchi A.M."/>
            <person name="Yang P."/>
            <person name="Ball S."/>
            <person name="Bowler C."/>
            <person name="Dieckmann C.L."/>
            <person name="Gladyshev V.N."/>
            <person name="Green P."/>
            <person name="Jorgensen R."/>
            <person name="Mayfield S."/>
            <person name="Mueller-Roeber B."/>
            <person name="Rajamani S."/>
            <person name="Sayre R.T."/>
            <person name="Brokstein P."/>
            <person name="Dubchak I."/>
            <person name="Goodstein D."/>
            <person name="Hornick L."/>
            <person name="Huang Y.W."/>
            <person name="Jhaveri J."/>
            <person name="Luo Y."/>
            <person name="Martinez D."/>
            <person name="Ngau W.C."/>
            <person name="Otillar B."/>
            <person name="Poliakov A."/>
            <person name="Porter A."/>
            <person name="Szajkowski L."/>
            <person name="Werner G."/>
            <person name="Zhou K."/>
            <person name="Grigoriev I.V."/>
            <person name="Rokhsar D.S."/>
            <person name="Grossman A.R."/>
        </authorList>
    </citation>
    <scope>NUCLEOTIDE SEQUENCE [LARGE SCALE GENOMIC DNA]</scope>
    <source>
        <strain evidence="5">CC-503</strain>
    </source>
</reference>
<dbReference type="PANTHER" id="PTHR13318">
    <property type="entry name" value="PARTNER OF PAIRED, ISOFORM B-RELATED"/>
    <property type="match status" value="1"/>
</dbReference>
<evidence type="ECO:0000313" key="5">
    <source>
        <dbReference type="Proteomes" id="UP000006906"/>
    </source>
</evidence>
<dbReference type="OMA" id="WVMKVEE"/>
<feature type="region of interest" description="Disordered" evidence="2">
    <location>
        <begin position="562"/>
        <end position="597"/>
    </location>
</feature>
<dbReference type="InParanoid" id="A0A2K3D0T4"/>
<organism evidence="4 5">
    <name type="scientific">Chlamydomonas reinhardtii</name>
    <name type="common">Chlamydomonas smithii</name>
    <dbReference type="NCBI Taxonomy" id="3055"/>
    <lineage>
        <taxon>Eukaryota</taxon>
        <taxon>Viridiplantae</taxon>
        <taxon>Chlorophyta</taxon>
        <taxon>core chlorophytes</taxon>
        <taxon>Chlorophyceae</taxon>
        <taxon>CS clade</taxon>
        <taxon>Chlamydomonadales</taxon>
        <taxon>Chlamydomonadaceae</taxon>
        <taxon>Chlamydomonas</taxon>
    </lineage>
</organism>
<evidence type="ECO:0000256" key="2">
    <source>
        <dbReference type="SAM" id="MobiDB-lite"/>
    </source>
</evidence>
<comment type="subcellular location">
    <subcellularLocation>
        <location evidence="1">Cytoplasm</location>
        <location evidence="1">Cytoskeleton</location>
        <location evidence="1">Cilium axoneme</location>
    </subcellularLocation>
</comment>
<dbReference type="SMART" id="SM00367">
    <property type="entry name" value="LRR_CC"/>
    <property type="match status" value="4"/>
</dbReference>
<feature type="domain" description="F-box" evidence="3">
    <location>
        <begin position="11"/>
        <end position="58"/>
    </location>
</feature>
<dbReference type="GO" id="GO:0005737">
    <property type="term" value="C:cytoplasm"/>
    <property type="evidence" value="ECO:0000318"/>
    <property type="project" value="GO_Central"/>
</dbReference>